<gene>
    <name evidence="1" type="ORF">V6624_18335</name>
</gene>
<evidence type="ECO:0008006" key="3">
    <source>
        <dbReference type="Google" id="ProtNLM"/>
    </source>
</evidence>
<dbReference type="Gene3D" id="1.10.30.50">
    <property type="match status" value="1"/>
</dbReference>
<evidence type="ECO:0000313" key="1">
    <source>
        <dbReference type="EMBL" id="WXK48982.1"/>
    </source>
</evidence>
<keyword evidence="2" id="KW-1185">Reference proteome</keyword>
<accession>A0ABZ2Q6Z4</accession>
<protein>
    <recommendedName>
        <fullName evidence="3">HNH nuclease domain-containing protein</fullName>
    </recommendedName>
</protein>
<name>A0ABZ2Q6Z4_9FLAO</name>
<organism evidence="1 2">
    <name type="scientific">Flavobacterium ginsenosidimutans</name>
    <dbReference type="NCBI Taxonomy" id="687844"/>
    <lineage>
        <taxon>Bacteria</taxon>
        <taxon>Pseudomonadati</taxon>
        <taxon>Bacteroidota</taxon>
        <taxon>Flavobacteriia</taxon>
        <taxon>Flavobacteriales</taxon>
        <taxon>Flavobacteriaceae</taxon>
        <taxon>Flavobacterium</taxon>
    </lineage>
</organism>
<proteinExistence type="predicted"/>
<dbReference type="RefSeq" id="WP_338839667.1">
    <property type="nucleotide sequence ID" value="NZ_CP147988.1"/>
</dbReference>
<reference evidence="1 2" key="1">
    <citation type="submission" date="2024-02" db="EMBL/GenBank/DDBJ databases">
        <title>complete genome of Flavobacterium ginsenosidimutans Str. YTB16.</title>
        <authorList>
            <person name="Wang Q."/>
        </authorList>
    </citation>
    <scope>NUCLEOTIDE SEQUENCE [LARGE SCALE GENOMIC DNA]</scope>
    <source>
        <strain evidence="1 2">YTB16</strain>
    </source>
</reference>
<evidence type="ECO:0000313" key="2">
    <source>
        <dbReference type="Proteomes" id="UP001447857"/>
    </source>
</evidence>
<sequence length="321" mass="37832">MLEHLVCQVWCNASNDITCSNLLDRKFEIIYNAYSWLKIDVDVIYEKCKDLTDDDRADIREAFFVNNSISELCKGTLKPIELVDLPDVVTTHMTSLLKKFYTPLLDRSEVSGDKLEYYNALVGEKYKTCPCCGLVKMESAESYYREDNDHFFPISKYPFASVNFRNLIPVCEKCNKKRKGTKTPQEHNGVAYYGFEARNDIEVSVEIKNSPTLNYSKLQKEDVEFKFSEDPEKNKTWDYLFGIKERYNIEVRDFSFTELRAIKNRIYMNKEINNGNSYDTVLNFEIMNYELDKYNESKFLKVAFLKEMKNKPEWMAVYNKH</sequence>
<dbReference type="EMBL" id="CP147988">
    <property type="protein sequence ID" value="WXK48982.1"/>
    <property type="molecule type" value="Genomic_DNA"/>
</dbReference>
<dbReference type="Proteomes" id="UP001447857">
    <property type="component" value="Chromosome"/>
</dbReference>